<protein>
    <recommendedName>
        <fullName evidence="5">Endolytic transglycosylase MltG</fullName>
    </recommendedName>
</protein>
<name>A0ABV5W2Y5_9BACL</name>
<evidence type="ECO:0008006" key="5">
    <source>
        <dbReference type="Google" id="ProtNLM"/>
    </source>
</evidence>
<accession>A0ABV5W2Y5</accession>
<sequence>MFKNRLFLYGLGSGIIAGAILLQLTLKAEELEGRPLGQTEPASLAQIQAQADKLNYKLVPKDQTAYSDKDLEALKQKAAEEERARLAKQPGGAAGSSAPVQAPPKAVHSVYISERMDAAQVSDLFAKAGILPDASGLMSALSEKKLTTRIRSGSYTFEGPATVDDILAKIIIP</sequence>
<feature type="transmembrane region" description="Helical" evidence="2">
    <location>
        <begin position="6"/>
        <end position="26"/>
    </location>
</feature>
<dbReference type="EMBL" id="JBHMAG010000016">
    <property type="protein sequence ID" value="MFB9754730.1"/>
    <property type="molecule type" value="Genomic_DNA"/>
</dbReference>
<keyword evidence="2" id="KW-0472">Membrane</keyword>
<evidence type="ECO:0000256" key="1">
    <source>
        <dbReference type="SAM" id="MobiDB-lite"/>
    </source>
</evidence>
<dbReference type="Proteomes" id="UP001589619">
    <property type="component" value="Unassembled WGS sequence"/>
</dbReference>
<reference evidence="3 4" key="1">
    <citation type="submission" date="2024-09" db="EMBL/GenBank/DDBJ databases">
        <authorList>
            <person name="Sun Q."/>
            <person name="Mori K."/>
        </authorList>
    </citation>
    <scope>NUCLEOTIDE SEQUENCE [LARGE SCALE GENOMIC DNA]</scope>
    <source>
        <strain evidence="3 4">JCM 12520</strain>
    </source>
</reference>
<keyword evidence="4" id="KW-1185">Reference proteome</keyword>
<evidence type="ECO:0000313" key="4">
    <source>
        <dbReference type="Proteomes" id="UP001589619"/>
    </source>
</evidence>
<dbReference type="RefSeq" id="WP_344909468.1">
    <property type="nucleotide sequence ID" value="NZ_BAAAYO010000008.1"/>
</dbReference>
<dbReference type="Gene3D" id="3.30.1490.480">
    <property type="entry name" value="Endolytic murein transglycosylase"/>
    <property type="match status" value="1"/>
</dbReference>
<keyword evidence="2" id="KW-1133">Transmembrane helix</keyword>
<gene>
    <name evidence="3" type="ORF">ACFFNY_24430</name>
</gene>
<comment type="caution">
    <text evidence="3">The sequence shown here is derived from an EMBL/GenBank/DDBJ whole genome shotgun (WGS) entry which is preliminary data.</text>
</comment>
<evidence type="ECO:0000256" key="2">
    <source>
        <dbReference type="SAM" id="Phobius"/>
    </source>
</evidence>
<proteinExistence type="predicted"/>
<evidence type="ECO:0000313" key="3">
    <source>
        <dbReference type="EMBL" id="MFB9754730.1"/>
    </source>
</evidence>
<organism evidence="3 4">
    <name type="scientific">Paenibacillus hodogayensis</name>
    <dbReference type="NCBI Taxonomy" id="279208"/>
    <lineage>
        <taxon>Bacteria</taxon>
        <taxon>Bacillati</taxon>
        <taxon>Bacillota</taxon>
        <taxon>Bacilli</taxon>
        <taxon>Bacillales</taxon>
        <taxon>Paenibacillaceae</taxon>
        <taxon>Paenibacillus</taxon>
    </lineage>
</organism>
<feature type="region of interest" description="Disordered" evidence="1">
    <location>
        <begin position="77"/>
        <end position="101"/>
    </location>
</feature>
<keyword evidence="2" id="KW-0812">Transmembrane</keyword>